<dbReference type="PROSITE" id="PS51388">
    <property type="entry name" value="GED"/>
    <property type="match status" value="1"/>
</dbReference>
<dbReference type="RefSeq" id="XP_036532013.1">
    <property type="nucleotide sequence ID" value="XM_036677308.1"/>
</dbReference>
<dbReference type="AlphaFoldDB" id="A0A8H5NZH8"/>
<evidence type="ECO:0000256" key="2">
    <source>
        <dbReference type="ARBA" id="ARBA00023134"/>
    </source>
</evidence>
<dbReference type="GO" id="GO:0005739">
    <property type="term" value="C:mitochondrion"/>
    <property type="evidence" value="ECO:0007669"/>
    <property type="project" value="TreeGrafter"/>
</dbReference>
<dbReference type="InterPro" id="IPR020850">
    <property type="entry name" value="GED_dom"/>
</dbReference>
<evidence type="ECO:0000259" key="3">
    <source>
        <dbReference type="PROSITE" id="PS51388"/>
    </source>
</evidence>
<dbReference type="OrthoDB" id="415706at2759"/>
<dbReference type="EMBL" id="JAAOAV010000272">
    <property type="protein sequence ID" value="KAF5585261.1"/>
    <property type="molecule type" value="Genomic_DNA"/>
</dbReference>
<dbReference type="GO" id="GO:0008017">
    <property type="term" value="F:microtubule binding"/>
    <property type="evidence" value="ECO:0007669"/>
    <property type="project" value="TreeGrafter"/>
</dbReference>
<protein>
    <submittedName>
        <fullName evidence="5">Dynamin family</fullName>
    </submittedName>
</protein>
<evidence type="ECO:0000313" key="5">
    <source>
        <dbReference type="EMBL" id="KAF5585261.1"/>
    </source>
</evidence>
<dbReference type="InterPro" id="IPR045063">
    <property type="entry name" value="Dynamin_N"/>
</dbReference>
<keyword evidence="1" id="KW-0547">Nucleotide-binding</keyword>
<evidence type="ECO:0000259" key="4">
    <source>
        <dbReference type="PROSITE" id="PS51718"/>
    </source>
</evidence>
<feature type="domain" description="GED" evidence="3">
    <location>
        <begin position="624"/>
        <end position="722"/>
    </location>
</feature>
<dbReference type="GO" id="GO:0000266">
    <property type="term" value="P:mitochondrial fission"/>
    <property type="evidence" value="ECO:0007669"/>
    <property type="project" value="TreeGrafter"/>
</dbReference>
<dbReference type="InterPro" id="IPR027417">
    <property type="entry name" value="P-loop_NTPase"/>
</dbReference>
<keyword evidence="2" id="KW-0342">GTP-binding</keyword>
<dbReference type="Gene3D" id="3.40.50.300">
    <property type="entry name" value="P-loop containing nucleotide triphosphate hydrolases"/>
    <property type="match status" value="1"/>
</dbReference>
<sequence length="722" mass="82636">MSQSMLTSPDRLRKIDQLRERNIATYLALPQLVAVGDQSSGKSSLLENLTGVPFPRGQELCTRYATQITHRRDIISRITISIIPGANAPVEHKEKLESFIKEVDSTEQLNTEFPDILHEVNTLMGIKTPRNPGGIKTFTEDVLKIERCGPDEDYLTVIDVPGIFRITTQGVTTDKDRQLVERMVKNYIRDSRTVILAVLPCNVDIATQEILAFAEEVDPTGERTLGILTKPDLLKERSSKAVVCDLVLNKRRPLTLGYHVVRSRGGDDEDSDGDTDLLRREDMFKDEPWTALPDHKTGINPLRVCLQELLGQIADKAFPKLRSETRRKLTEKQEELASLGPPRQTGRQQQQFLVSVASKFQNIVRAALDADYSTNQAFEDDNLRLITEVINTTDEFAVDFEACAHTYSFEEKDRTRRISTAFSDSENEEEEDDEESSTRFDLNLYPDLEGILTRDCISHQPSTGIMPWIIQMHRRSRGVELGTFGPRILSSAFQEQSIYWQKMATEYLSRVVLSVHKFILGALRKVCYETRILDELISGLMADLLIRYQDSMNQAIHLVHIERHKKPYTLNHYFNENLQKARNDRINQALRKKAWKDQNTGQQVIKLDDISSVVNNHSNTQHTAEEIHDILQAYYKVARKRFVDNIYHQAVDHCLLSGPSSPLILFSEQWVLDLSDEKLQLIATRLRQRRNEAENNPCIESRWAFFLVLMNLLGLEDEVTTS</sequence>
<comment type="caution">
    <text evidence="5">The sequence shown here is derived from an EMBL/GenBank/DDBJ whole genome shotgun (WGS) entry which is preliminary data.</text>
</comment>
<gene>
    <name evidence="5" type="ORF">FSUBG_12511</name>
</gene>
<dbReference type="CDD" id="cd08771">
    <property type="entry name" value="DLP_1"/>
    <property type="match status" value="1"/>
</dbReference>
<dbReference type="Proteomes" id="UP000547976">
    <property type="component" value="Unassembled WGS sequence"/>
</dbReference>
<dbReference type="Gene3D" id="1.20.120.1240">
    <property type="entry name" value="Dynamin, middle domain"/>
    <property type="match status" value="1"/>
</dbReference>
<dbReference type="InterPro" id="IPR001401">
    <property type="entry name" value="Dynamin_GTPase"/>
</dbReference>
<proteinExistence type="predicted"/>
<organism evidence="5 6">
    <name type="scientific">Gibberella subglutinans</name>
    <name type="common">Fusarium subglutinans</name>
    <dbReference type="NCBI Taxonomy" id="42677"/>
    <lineage>
        <taxon>Eukaryota</taxon>
        <taxon>Fungi</taxon>
        <taxon>Dikarya</taxon>
        <taxon>Ascomycota</taxon>
        <taxon>Pezizomycotina</taxon>
        <taxon>Sordariomycetes</taxon>
        <taxon>Hypocreomycetidae</taxon>
        <taxon>Hypocreales</taxon>
        <taxon>Nectriaceae</taxon>
        <taxon>Fusarium</taxon>
        <taxon>Fusarium fujikuroi species complex</taxon>
    </lineage>
</organism>
<dbReference type="GO" id="GO:0016559">
    <property type="term" value="P:peroxisome fission"/>
    <property type="evidence" value="ECO:0007669"/>
    <property type="project" value="TreeGrafter"/>
</dbReference>
<dbReference type="GO" id="GO:0005525">
    <property type="term" value="F:GTP binding"/>
    <property type="evidence" value="ECO:0007669"/>
    <property type="project" value="InterPro"/>
</dbReference>
<dbReference type="GO" id="GO:0048312">
    <property type="term" value="P:intracellular distribution of mitochondria"/>
    <property type="evidence" value="ECO:0007669"/>
    <property type="project" value="TreeGrafter"/>
</dbReference>
<dbReference type="PROSITE" id="PS51718">
    <property type="entry name" value="G_DYNAMIN_2"/>
    <property type="match status" value="1"/>
</dbReference>
<dbReference type="GO" id="GO:0005874">
    <property type="term" value="C:microtubule"/>
    <property type="evidence" value="ECO:0007669"/>
    <property type="project" value="TreeGrafter"/>
</dbReference>
<dbReference type="GO" id="GO:0016020">
    <property type="term" value="C:membrane"/>
    <property type="evidence" value="ECO:0007669"/>
    <property type="project" value="TreeGrafter"/>
</dbReference>
<accession>A0A8H5NZH8</accession>
<dbReference type="SMART" id="SM00053">
    <property type="entry name" value="DYNc"/>
    <property type="match status" value="1"/>
</dbReference>
<feature type="domain" description="Dynamin-type G" evidence="4">
    <location>
        <begin position="26"/>
        <end position="319"/>
    </location>
</feature>
<evidence type="ECO:0000313" key="6">
    <source>
        <dbReference type="Proteomes" id="UP000547976"/>
    </source>
</evidence>
<dbReference type="GO" id="GO:0003924">
    <property type="term" value="F:GTPase activity"/>
    <property type="evidence" value="ECO:0007669"/>
    <property type="project" value="InterPro"/>
</dbReference>
<reference evidence="5 6" key="1">
    <citation type="submission" date="2020-05" db="EMBL/GenBank/DDBJ databases">
        <title>Identification and distribution of gene clusters putatively required for synthesis of sphingolipid metabolism inhibitors in phylogenetically diverse species of the filamentous fungus Fusarium.</title>
        <authorList>
            <person name="Kim H.-S."/>
            <person name="Busman M."/>
            <person name="Brown D.W."/>
            <person name="Divon H."/>
            <person name="Uhlig S."/>
            <person name="Proctor R.H."/>
        </authorList>
    </citation>
    <scope>NUCLEOTIDE SEQUENCE [LARGE SCALE GENOMIC DNA]</scope>
    <source>
        <strain evidence="5 6">NRRL 66333</strain>
    </source>
</reference>
<keyword evidence="6" id="KW-1185">Reference proteome</keyword>
<evidence type="ECO:0000256" key="1">
    <source>
        <dbReference type="ARBA" id="ARBA00022741"/>
    </source>
</evidence>
<name>A0A8H5NZH8_GIBSU</name>
<dbReference type="SUPFAM" id="SSF52540">
    <property type="entry name" value="P-loop containing nucleoside triphosphate hydrolases"/>
    <property type="match status" value="1"/>
</dbReference>
<dbReference type="InterPro" id="IPR030381">
    <property type="entry name" value="G_DYNAMIN_dom"/>
</dbReference>
<dbReference type="InterPro" id="IPR000375">
    <property type="entry name" value="Dynamin_stalk"/>
</dbReference>
<dbReference type="PANTHER" id="PTHR11566:SF215">
    <property type="entry name" value="DYNAMIN GTPASE"/>
    <property type="match status" value="1"/>
</dbReference>
<dbReference type="FunFam" id="3.40.50.300:FF:001425">
    <property type="entry name" value="Dynamin GTPase, putative"/>
    <property type="match status" value="1"/>
</dbReference>
<dbReference type="PANTHER" id="PTHR11566">
    <property type="entry name" value="DYNAMIN"/>
    <property type="match status" value="1"/>
</dbReference>
<dbReference type="InterPro" id="IPR022812">
    <property type="entry name" value="Dynamin"/>
</dbReference>
<dbReference type="Pfam" id="PF01031">
    <property type="entry name" value="Dynamin_M"/>
    <property type="match status" value="1"/>
</dbReference>
<dbReference type="GeneID" id="59312026"/>
<dbReference type="PRINTS" id="PR00195">
    <property type="entry name" value="DYNAMIN"/>
</dbReference>
<dbReference type="Pfam" id="PF00350">
    <property type="entry name" value="Dynamin_N"/>
    <property type="match status" value="1"/>
</dbReference>
<dbReference type="GO" id="GO:0006897">
    <property type="term" value="P:endocytosis"/>
    <property type="evidence" value="ECO:0007669"/>
    <property type="project" value="TreeGrafter"/>
</dbReference>